<gene>
    <name evidence="2" type="ORF">PCAR00345_LOCUS18439</name>
</gene>
<protein>
    <submittedName>
        <fullName evidence="2">Uncharacterized protein</fullName>
    </submittedName>
</protein>
<reference evidence="2" key="1">
    <citation type="submission" date="2021-01" db="EMBL/GenBank/DDBJ databases">
        <authorList>
            <person name="Corre E."/>
            <person name="Pelletier E."/>
            <person name="Niang G."/>
            <person name="Scheremetjew M."/>
            <person name="Finn R."/>
            <person name="Kale V."/>
            <person name="Holt S."/>
            <person name="Cochrane G."/>
            <person name="Meng A."/>
            <person name="Brown T."/>
            <person name="Cohen L."/>
        </authorList>
    </citation>
    <scope>NUCLEOTIDE SEQUENCE</scope>
    <source>
        <strain evidence="2">CCMP645</strain>
    </source>
</reference>
<evidence type="ECO:0000256" key="1">
    <source>
        <dbReference type="SAM" id="MobiDB-lite"/>
    </source>
</evidence>
<accession>A0A7S4BHX5</accession>
<evidence type="ECO:0000313" key="2">
    <source>
        <dbReference type="EMBL" id="CAE0765827.1"/>
    </source>
</evidence>
<dbReference type="AlphaFoldDB" id="A0A7S4BHX5"/>
<sequence length="198" mass="20432">MALLSQPAAGNAGPAIVPPSPPADSTPATSTPGALNCSDATLGISALPAFTSPEEECQFVVQNFEGGCLANLIGIEVFANSAECNWPVCGWTRPADTVAGVCQATCAAQPVPYGPCAPARPPSPPSAPCADLALNLPLELAPAGDPTPEQARPRPTTTKLRACVQRRCVRAARMASRAQDLRWPALSHAVACLHGLRY</sequence>
<dbReference type="EMBL" id="HBIZ01028992">
    <property type="protein sequence ID" value="CAE0765827.1"/>
    <property type="molecule type" value="Transcribed_RNA"/>
</dbReference>
<feature type="region of interest" description="Disordered" evidence="1">
    <location>
        <begin position="1"/>
        <end position="32"/>
    </location>
</feature>
<proteinExistence type="predicted"/>
<name>A0A7S4BHX5_CHRCT</name>
<organism evidence="2">
    <name type="scientific">Chrysotila carterae</name>
    <name type="common">Marine alga</name>
    <name type="synonym">Syracosphaera carterae</name>
    <dbReference type="NCBI Taxonomy" id="13221"/>
    <lineage>
        <taxon>Eukaryota</taxon>
        <taxon>Haptista</taxon>
        <taxon>Haptophyta</taxon>
        <taxon>Prymnesiophyceae</taxon>
        <taxon>Isochrysidales</taxon>
        <taxon>Isochrysidaceae</taxon>
        <taxon>Chrysotila</taxon>
    </lineage>
</organism>